<comment type="caution">
    <text evidence="3">The sequence shown here is derived from an EMBL/GenBank/DDBJ whole genome shotgun (WGS) entry which is preliminary data.</text>
</comment>
<protein>
    <submittedName>
        <fullName evidence="3">Uncharacterized protein</fullName>
    </submittedName>
</protein>
<proteinExistence type="predicted"/>
<evidence type="ECO:0000313" key="4">
    <source>
        <dbReference type="Proteomes" id="UP000192758"/>
    </source>
</evidence>
<sequence length="353" mass="40665">MIFTKMNFLKMVYCGQPEIKTIAENTEIELPVDSSVILSSKITLFNEDISTLPKETTWFKLSFYNKTQFESSNTDKELKFKIEKTFVLPKNNKITVNGETFKLSQDEEVKIEEGEFSIVNPQKTIFLVFKNLEKNLELTDKTSKMNIDFQPNQLLALRLTKFDVFNFKISGDDISLDRNNFASPLGIGILANVQAKKVAKEAHGDYRVVSTIGMEQITPLGDNFLTFPFKNFVFFSKDFTKTFREYNLADIKEEYTDLNQLDFKIANKAGKAKLIKELKISIDSKDPVTPKPDEESDTKDKKKDEKKVSEQDKKKKEIMIILTVSLPLIFLVIVAAIAVMHYYYKHKNDTKFN</sequence>
<dbReference type="AlphaFoldDB" id="A0A1W0E851"/>
<gene>
    <name evidence="3" type="ORF">EHP00_1178</name>
</gene>
<name>A0A1W0E851_9MICR</name>
<dbReference type="Proteomes" id="UP000192758">
    <property type="component" value="Unassembled WGS sequence"/>
</dbReference>
<feature type="region of interest" description="Disordered" evidence="1">
    <location>
        <begin position="286"/>
        <end position="308"/>
    </location>
</feature>
<evidence type="ECO:0000256" key="2">
    <source>
        <dbReference type="SAM" id="Phobius"/>
    </source>
</evidence>
<evidence type="ECO:0000256" key="1">
    <source>
        <dbReference type="SAM" id="MobiDB-lite"/>
    </source>
</evidence>
<feature type="transmembrane region" description="Helical" evidence="2">
    <location>
        <begin position="318"/>
        <end position="344"/>
    </location>
</feature>
<dbReference type="VEuPathDB" id="MicrosporidiaDB:EHP00_1178"/>
<keyword evidence="2" id="KW-0812">Transmembrane</keyword>
<accession>A0A1W0E851</accession>
<keyword evidence="4" id="KW-1185">Reference proteome</keyword>
<keyword evidence="2" id="KW-1133">Transmembrane helix</keyword>
<dbReference type="EMBL" id="MNPJ01000009">
    <property type="protein sequence ID" value="OQS55447.1"/>
    <property type="molecule type" value="Genomic_DNA"/>
</dbReference>
<keyword evidence="2" id="KW-0472">Membrane</keyword>
<evidence type="ECO:0000313" key="3">
    <source>
        <dbReference type="EMBL" id="OQS55447.1"/>
    </source>
</evidence>
<reference evidence="3 4" key="1">
    <citation type="journal article" date="2017" name="Environ. Microbiol.">
        <title>Decay of the glycolytic pathway and adaptation to intranuclear parasitism within Enterocytozoonidae microsporidia.</title>
        <authorList>
            <person name="Wiredu Boakye D."/>
            <person name="Jaroenlak P."/>
            <person name="Prachumwat A."/>
            <person name="Williams T.A."/>
            <person name="Bateman K.S."/>
            <person name="Itsathitphaisarn O."/>
            <person name="Sritunyalucksana K."/>
            <person name="Paszkiewicz K.H."/>
            <person name="Moore K.A."/>
            <person name="Stentiford G.D."/>
            <person name="Williams B.A."/>
        </authorList>
    </citation>
    <scope>NUCLEOTIDE SEQUENCE [LARGE SCALE GENOMIC DNA]</scope>
    <source>
        <strain evidence="3 4">TH1</strain>
    </source>
</reference>
<organism evidence="3 4">
    <name type="scientific">Ecytonucleospora hepatopenaei</name>
    <dbReference type="NCBI Taxonomy" id="646526"/>
    <lineage>
        <taxon>Eukaryota</taxon>
        <taxon>Fungi</taxon>
        <taxon>Fungi incertae sedis</taxon>
        <taxon>Microsporidia</taxon>
        <taxon>Enterocytozoonidae</taxon>
        <taxon>Ecytonucleospora</taxon>
    </lineage>
</organism>